<dbReference type="EMBL" id="JANQAO010000001">
    <property type="protein sequence ID" value="MDM5146968.1"/>
    <property type="molecule type" value="Genomic_DNA"/>
</dbReference>
<dbReference type="Gene3D" id="2.60.120.1140">
    <property type="entry name" value="Protein of unknown function DUF192"/>
    <property type="match status" value="1"/>
</dbReference>
<reference evidence="1" key="1">
    <citation type="submission" date="2022-08" db="EMBL/GenBank/DDBJ databases">
        <authorList>
            <person name="Dzunkova M."/>
            <person name="La Clair J."/>
            <person name="Tyml T."/>
            <person name="Doud D."/>
            <person name="Schulz F."/>
            <person name="Piquer S."/>
            <person name="Porcel Sanchis D."/>
            <person name="Osborn A."/>
            <person name="Robinson D."/>
            <person name="Louie K.B."/>
            <person name="Bowen B.P."/>
            <person name="Bowers R."/>
            <person name="Lee J."/>
            <person name="Arnau Llombart V."/>
            <person name="Diaz Villanueva W."/>
            <person name="Gosliner T."/>
            <person name="Northen T."/>
            <person name="Cheng J.-F."/>
            <person name="Burkart M.D."/>
            <person name="Woyke T."/>
        </authorList>
    </citation>
    <scope>NUCLEOTIDE SEQUENCE</scope>
    <source>
        <strain evidence="1">Df01</strain>
    </source>
</reference>
<dbReference type="Proteomes" id="UP001168167">
    <property type="component" value="Unassembled WGS sequence"/>
</dbReference>
<protein>
    <submittedName>
        <fullName evidence="1">DUF192 domain-containing protein</fullName>
    </submittedName>
</protein>
<evidence type="ECO:0000313" key="1">
    <source>
        <dbReference type="EMBL" id="MDM5146968.1"/>
    </source>
</evidence>
<proteinExistence type="predicted"/>
<dbReference type="PANTHER" id="PTHR37953:SF1">
    <property type="entry name" value="UPF0127 PROTEIN MJ1496"/>
    <property type="match status" value="1"/>
</dbReference>
<keyword evidence="2" id="KW-1185">Reference proteome</keyword>
<name>A0ABT7QJU1_9GAMM</name>
<reference evidence="1" key="2">
    <citation type="journal article" date="2023" name="Microbiome">
        <title>Synthase-selected sorting approach identifies a beta-lactone synthase in a nudibranch symbiotic bacterium.</title>
        <authorList>
            <person name="Dzunkova M."/>
            <person name="La Clair J.J."/>
            <person name="Tyml T."/>
            <person name="Doud D."/>
            <person name="Schulz F."/>
            <person name="Piquer-Esteban S."/>
            <person name="Porcel Sanchis D."/>
            <person name="Osborn A."/>
            <person name="Robinson D."/>
            <person name="Louie K.B."/>
            <person name="Bowen B.P."/>
            <person name="Bowers R.M."/>
            <person name="Lee J."/>
            <person name="Arnau V."/>
            <person name="Diaz-Villanueva W."/>
            <person name="Stepanauskas R."/>
            <person name="Gosliner T."/>
            <person name="Date S.V."/>
            <person name="Northen T.R."/>
            <person name="Cheng J.F."/>
            <person name="Burkart M.D."/>
            <person name="Woyke T."/>
        </authorList>
    </citation>
    <scope>NUCLEOTIDE SEQUENCE</scope>
    <source>
        <strain evidence="1">Df01</strain>
    </source>
</reference>
<organism evidence="1 2">
    <name type="scientific">Candidatus Doriopsillibacter californiensis</name>
    <dbReference type="NCBI Taxonomy" id="2970740"/>
    <lineage>
        <taxon>Bacteria</taxon>
        <taxon>Pseudomonadati</taxon>
        <taxon>Pseudomonadota</taxon>
        <taxon>Gammaproteobacteria</taxon>
        <taxon>Candidatus Tethybacterales</taxon>
        <taxon>Candidatus Persebacteraceae</taxon>
        <taxon>Candidatus Doriopsillibacter</taxon>
    </lineage>
</organism>
<gene>
    <name evidence="1" type="ORF">NQX30_01010</name>
</gene>
<dbReference type="Pfam" id="PF02643">
    <property type="entry name" value="DUF192"/>
    <property type="match status" value="1"/>
</dbReference>
<dbReference type="PANTHER" id="PTHR37953">
    <property type="entry name" value="UPF0127 PROTEIN MJ1496"/>
    <property type="match status" value="1"/>
</dbReference>
<dbReference type="InterPro" id="IPR038695">
    <property type="entry name" value="Saro_0823-like_sf"/>
</dbReference>
<evidence type="ECO:0000313" key="2">
    <source>
        <dbReference type="Proteomes" id="UP001168167"/>
    </source>
</evidence>
<sequence>MRLLFFISSAISIAFAVLADNINNVWLKINNTVIHAEVAASKAAREEGLSYRDALAANAGMLLVFETSRKVCLWMPEVRFALDAAFVDADGVIVGTVHMMPHTDTLHCAPQPVLYALEVNAGWLEANEVRVGDKVHGLSTSN</sequence>
<accession>A0ABT7QJU1</accession>
<dbReference type="InterPro" id="IPR003795">
    <property type="entry name" value="DUF192"/>
</dbReference>
<comment type="caution">
    <text evidence="1">The sequence shown here is derived from an EMBL/GenBank/DDBJ whole genome shotgun (WGS) entry which is preliminary data.</text>
</comment>